<evidence type="ECO:0000313" key="3">
    <source>
        <dbReference type="EMBL" id="CAE6803295.1"/>
    </source>
</evidence>
<dbReference type="Pfam" id="PF02021">
    <property type="entry name" value="UPF0102"/>
    <property type="match status" value="1"/>
</dbReference>
<dbReference type="PANTHER" id="PTHR34039:SF1">
    <property type="entry name" value="UPF0102 PROTEIN YRAN"/>
    <property type="match status" value="1"/>
</dbReference>
<dbReference type="HAMAP" id="MF_00048">
    <property type="entry name" value="UPF0102"/>
    <property type="match status" value="1"/>
</dbReference>
<comment type="caution">
    <text evidence="3">The sequence shown here is derived from an EMBL/GenBank/DDBJ whole genome shotgun (WGS) entry which is preliminary data.</text>
</comment>
<dbReference type="SUPFAM" id="SSF52980">
    <property type="entry name" value="Restriction endonuclease-like"/>
    <property type="match status" value="1"/>
</dbReference>
<evidence type="ECO:0000313" key="4">
    <source>
        <dbReference type="Proteomes" id="UP000675880"/>
    </source>
</evidence>
<dbReference type="Gene3D" id="3.40.1350.10">
    <property type="match status" value="1"/>
</dbReference>
<dbReference type="InterPro" id="IPR011335">
    <property type="entry name" value="Restrct_endonuc-II-like"/>
</dbReference>
<dbReference type="CDD" id="cd20736">
    <property type="entry name" value="PoNe_Nuclease"/>
    <property type="match status" value="1"/>
</dbReference>
<dbReference type="InterPro" id="IPR003509">
    <property type="entry name" value="UPF0102_YraN-like"/>
</dbReference>
<gene>
    <name evidence="3" type="ORF">NSPZN2_80171</name>
</gene>
<dbReference type="NCBIfam" id="TIGR00252">
    <property type="entry name" value="YraN family protein"/>
    <property type="match status" value="1"/>
</dbReference>
<accession>A0ABM8SE47</accession>
<name>A0ABM8SE47_9BACT</name>
<dbReference type="PANTHER" id="PTHR34039">
    <property type="entry name" value="UPF0102 PROTEIN YRAN"/>
    <property type="match status" value="1"/>
</dbReference>
<proteinExistence type="inferred from homology"/>
<organism evidence="3 4">
    <name type="scientific">Nitrospira defluvii</name>
    <dbReference type="NCBI Taxonomy" id="330214"/>
    <lineage>
        <taxon>Bacteria</taxon>
        <taxon>Pseudomonadati</taxon>
        <taxon>Nitrospirota</taxon>
        <taxon>Nitrospiria</taxon>
        <taxon>Nitrospirales</taxon>
        <taxon>Nitrospiraceae</taxon>
        <taxon>Nitrospira</taxon>
    </lineage>
</organism>
<comment type="similarity">
    <text evidence="1 2">Belongs to the UPF0102 family.</text>
</comment>
<reference evidence="3 4" key="1">
    <citation type="submission" date="2021-02" db="EMBL/GenBank/DDBJ databases">
        <authorList>
            <person name="Han P."/>
        </authorList>
    </citation>
    <scope>NUCLEOTIDE SEQUENCE [LARGE SCALE GENOMIC DNA]</scope>
    <source>
        <strain evidence="3">Candidatus Nitrospira sp. ZN2</strain>
    </source>
</reference>
<sequence>MGDRRRLVGDEGEGQAEAFLRSRGFRIIGRNVRSALGELDLVADDQGVLVFVEVKRRRTGTFGGAIEAVDARKRAKLIRLAAQYLAQHRIEDRPCRFDVVLIQDDAVPGAAVQHIANAFDVEGDDLRW</sequence>
<dbReference type="RefSeq" id="WP_213044327.1">
    <property type="nucleotide sequence ID" value="NZ_CAJNBJ010000021.1"/>
</dbReference>
<evidence type="ECO:0000256" key="2">
    <source>
        <dbReference type="HAMAP-Rule" id="MF_00048"/>
    </source>
</evidence>
<dbReference type="InterPro" id="IPR011856">
    <property type="entry name" value="tRNA_endonuc-like_dom_sf"/>
</dbReference>
<evidence type="ECO:0000256" key="1">
    <source>
        <dbReference type="ARBA" id="ARBA00006738"/>
    </source>
</evidence>
<dbReference type="NCBIfam" id="NF009150">
    <property type="entry name" value="PRK12497.1-3"/>
    <property type="match status" value="1"/>
</dbReference>
<protein>
    <recommendedName>
        <fullName evidence="2">UPF0102 protein NSPZN2_80171</fullName>
    </recommendedName>
</protein>
<dbReference type="Proteomes" id="UP000675880">
    <property type="component" value="Unassembled WGS sequence"/>
</dbReference>
<dbReference type="EMBL" id="CAJNBJ010000021">
    <property type="protein sequence ID" value="CAE6803295.1"/>
    <property type="molecule type" value="Genomic_DNA"/>
</dbReference>
<keyword evidence="4" id="KW-1185">Reference proteome</keyword>